<name>A0A7L9WJX1_9RHOB</name>
<organism evidence="1 2">
    <name type="scientific">Pseudooceanicola spongiae</name>
    <dbReference type="NCBI Taxonomy" id="2613965"/>
    <lineage>
        <taxon>Bacteria</taxon>
        <taxon>Pseudomonadati</taxon>
        <taxon>Pseudomonadota</taxon>
        <taxon>Alphaproteobacteria</taxon>
        <taxon>Rhodobacterales</taxon>
        <taxon>Paracoccaceae</taxon>
        <taxon>Pseudooceanicola</taxon>
    </lineage>
</organism>
<evidence type="ECO:0000313" key="2">
    <source>
        <dbReference type="Proteomes" id="UP000594118"/>
    </source>
</evidence>
<accession>A0A7L9WJX1</accession>
<dbReference type="EMBL" id="CP045201">
    <property type="protein sequence ID" value="QOL80529.1"/>
    <property type="molecule type" value="Genomic_DNA"/>
</dbReference>
<proteinExistence type="predicted"/>
<dbReference type="KEGG" id="pshq:F3W81_06725"/>
<dbReference type="NCBIfam" id="NF033832">
    <property type="entry name" value="sce7726_fam"/>
    <property type="match status" value="1"/>
</dbReference>
<evidence type="ECO:0000313" key="1">
    <source>
        <dbReference type="EMBL" id="QOL80529.1"/>
    </source>
</evidence>
<sequence>MNINSSAQLSALTRLFSASVYREMAKKGRSGLFRRLIGQTDLIHDVYSCATVGDTFDSAFENLKVAGNRDEYIYRTAISHKVLMGTHSLSTASMLNEFRAGNCKADLVILNGTATVYEIKSERDSLTRLANQVENYKRVFAKVNVIASESHVKGVLSTVPNDVGVMCLSKRYRINTVREAVDCPERICPLTVFQSLRSAEAKEILETLGVTVPQVPNTQRHAVMRDLFATLDPVRLHIEMVRTLKRTRDLAPLGELVNCMPKSLQAAALSVSVRRSDHQRLIDAIATPLHVAMTWS</sequence>
<keyword evidence="2" id="KW-1185">Reference proteome</keyword>
<dbReference type="RefSeq" id="WP_193082849.1">
    <property type="nucleotide sequence ID" value="NZ_CP045201.1"/>
</dbReference>
<reference evidence="1 2" key="1">
    <citation type="submission" date="2019-10" db="EMBL/GenBank/DDBJ databases">
        <title>Pseudopuniceibacterium sp. HQ09 islated from Antarctica.</title>
        <authorList>
            <person name="Liao L."/>
            <person name="Su S."/>
            <person name="Chen B."/>
            <person name="Yu Y."/>
        </authorList>
    </citation>
    <scope>NUCLEOTIDE SEQUENCE [LARGE SCALE GENOMIC DNA]</scope>
    <source>
        <strain evidence="1 2">HQ09</strain>
    </source>
</reference>
<protein>
    <submittedName>
        <fullName evidence="1">Sce7726 family protein</fullName>
    </submittedName>
</protein>
<dbReference type="Proteomes" id="UP000594118">
    <property type="component" value="Chromosome"/>
</dbReference>
<gene>
    <name evidence="1" type="ORF">F3W81_06725</name>
</gene>
<dbReference type="InterPro" id="IPR047729">
    <property type="entry name" value="Sce7726-like"/>
</dbReference>
<dbReference type="AlphaFoldDB" id="A0A7L9WJX1"/>